<dbReference type="STRING" id="1802451.A3C82_02925"/>
<keyword evidence="2" id="KW-0472">Membrane</keyword>
<evidence type="ECO:0000313" key="4">
    <source>
        <dbReference type="Proteomes" id="UP000176901"/>
    </source>
</evidence>
<keyword evidence="2" id="KW-1133">Transmembrane helix</keyword>
<feature type="region of interest" description="Disordered" evidence="1">
    <location>
        <begin position="501"/>
        <end position="536"/>
    </location>
</feature>
<feature type="compositionally biased region" description="Acidic residues" evidence="1">
    <location>
        <begin position="2473"/>
        <end position="2488"/>
    </location>
</feature>
<gene>
    <name evidence="3" type="ORF">A3C82_02925</name>
</gene>
<keyword evidence="2" id="KW-0812">Transmembrane</keyword>
<protein>
    <submittedName>
        <fullName evidence="3">Uncharacterized protein</fullName>
    </submittedName>
</protein>
<dbReference type="Proteomes" id="UP000176901">
    <property type="component" value="Unassembled WGS sequence"/>
</dbReference>
<feature type="compositionally biased region" description="Low complexity" evidence="1">
    <location>
        <begin position="2422"/>
        <end position="2433"/>
    </location>
</feature>
<feature type="compositionally biased region" description="Low complexity" evidence="1">
    <location>
        <begin position="2508"/>
        <end position="2521"/>
    </location>
</feature>
<feature type="compositionally biased region" description="Polar residues" evidence="1">
    <location>
        <begin position="2491"/>
        <end position="2505"/>
    </location>
</feature>
<organism evidence="3 4">
    <name type="scientific">Candidatus Wildermuthbacteria bacterium RIFCSPHIGHO2_02_FULL_47_12</name>
    <dbReference type="NCBI Taxonomy" id="1802451"/>
    <lineage>
        <taxon>Bacteria</taxon>
        <taxon>Candidatus Wildermuthiibacteriota</taxon>
    </lineage>
</organism>
<comment type="caution">
    <text evidence="3">The sequence shown here is derived from an EMBL/GenBank/DDBJ whole genome shotgun (WGS) entry which is preliminary data.</text>
</comment>
<evidence type="ECO:0000256" key="1">
    <source>
        <dbReference type="SAM" id="MobiDB-lite"/>
    </source>
</evidence>
<evidence type="ECO:0000313" key="3">
    <source>
        <dbReference type="EMBL" id="OHA67971.1"/>
    </source>
</evidence>
<feature type="region of interest" description="Disordered" evidence="1">
    <location>
        <begin position="2410"/>
        <end position="2521"/>
    </location>
</feature>
<sequence>MEKESEKIQYISLKDAAQFCNYSQEYLSLRARQGKFKAKKIGRNWVTTHEWIEEYVSTSEGLKDEKEKLGEDDVGESAIKWIEAPHNIPTEDSVVEINPYVKRIPGSPFSAFKFGAALALLFAFVGSGFAFGKEGWYALAQDVAGYVAEFGTGFDTGFPKASFAVAAGVQSLGEGFETGVQNAAHDATLFMQAAGKGFDTSVAKLASAASVLGSSFGDELEKVVQDFGQGFETGVRNQVAAGNLVALVQSFGNVFEVGLRNGFPLAQSKAAAFVHSFGEGFEQGVSSPGAAGDIAQEYFLWLKGNIVSFPADFAQEYSALNHDIEQGLRRDARAIGRYYIALNNSVEKGYEKLNDAVAQGILRDAKSIQNISTNVIHFLGGGSDSVRNGTGLLAKKIQQTNDAVVRNVSRVSHSVFSGFGQRFESARNSLFDSVSQIVGRLQDGVQGVTEVFTKTTKTSFEFVTTPWQAEDQEETAAVPAEISIEGLEAIEDELAYIKTLGGVPGPRGPEGPAGPRGPEGPRGITGSPGSAGTQGPQGISTAAYVAGPTVYYQGSSVFQGAGSFAALGVAEDLSVGRAFSTGKSAVLGTISTDVVQVNATSTFASSVTIQDTLTLNASSSSVNAPASSASNAFKITNLGSGNSLLVEDSTSTDSTPFVIDASGNVGIGDATPDALLDLDSADTTGDILAISSAALTTGTIVTLTGPSSTGVTDHFIKVTADVGSASALLNLNPDFSGTGVTAYGIYNIATDSTSSANTDYAYYSSLVLTGNAAKTGVGIYQTVTTSSTVAGTTIDLDLATDVTGIITTGTRNVYGIRNQPSAGAESTGGTTNVYGEYIKVAADVAAGGTVNGYGLYIANGTFDTDGTSAQHGLFIETLSGADANYAIRFGQDNWIVGADSAGTGIDNMFKVNSSDQIQVGSSLSIDGYLQFPADAGVVTIADMPLTGSGINSYTFRLASTNILTVYAVGDGSGGLSVSRVGITNNSPAYKLDIATSTASDRGVNIANTAATGTNYGVYSSVTGAATANIGGYFAATGATTSRGLEVAALTSATSTGLTIGALSGSTANRGISIGAVTAAATANNFAIDIGAITPQASATVASINTSGIAAGAGTATYGINLGTNASAATTNYGMKIGAISGAATTNYGLYVDTVSGASGANYAAIFAGGSVGIGTTTPAGLLDVNNATTATITAGANARVLNIQGAFTEAASGVHARIMGVEITPPTITGGVATVTDAASLYISAAPTATVTGANYAFWVDSGTSRFDGSILILDNILLNLGTDSDIAFVLNTAGLAADEELANVIEGTSDTLGTAANSLLISNITDDGDVAILASKAGNSYTAFWADGSTGDTALMAATGQSVDIYIAGTKEIDYTTGAMAFQQATTISTTTGDLTINSAGQIIFPDDDVVNFGTSQDIAMVLMQASNPLAANTVFTDVLIGTPVTAATAQNSLMTSNITASGDMAWFLNDGAGNSWEYLRFDGSADLTVFNEAGSDIDFRIESDGNANMFVVDGGTNTLAMGSGVETGVFMRISGSATSPGGPGSASIVRMGGATLTAAANGEGLSGFNIPSDGLTFAKGAYTGLNASGVRLAAASWAVSGAGTIDNASTLYIVSAPTIGTNNYSLWVDAGASRFDGTVELQSADTDGGDFLITNTGIGTTGTVASIVSNSTTTGDILTLSATALSTGTIVTLTGPSATGVTDHFVKVTADVGSASSLIYADSDFSGAGVTAYGIYNDADDATASANTGYGYYGVFDATGNAAKNLYGIYQTVTSSSTTADTLASVDLASSVTGIMTTGTRSVYGIRNQPSAGAESTGGTTNVYGEYIKITADVAAGGTVNGYGLYVANGTFDTDGTSTQYGLYIEAPTGADTNYVAWFGGGEVRMAGFLTMDGGITLPTDAGAMTFIDLPLGTSAQGTDQSYSFQIGEDSILTIFGENGATTTSLQNGRVGIGTIVPEVLFEIQGAEATDAVFLLDADDGDDAADSWSIESEAADNDLSVVNGTTEVFKLTSAGLVNAILSNTTSSTAVCSSLANAADPGATTLYELRDCDVAPATDYMEYYSAQEGVETGDIIAPSSVMIERTDGRQEAQLAKSALVYQANAIGIVSDPALATDFNSIGKSMIAEDNNPVPVALSGRVPVKISLENGPIAVGDPITSSSTPGVGMKATAAGRVIGIALETYDGSQISSEVEPVGSGTSLEEGSSTSTLIEEARIMVFVNPHWQGGDLSLQQNADGILSYNALVVKTGLVELGFIITGQGALEVNKLTTQELCVGATCVTETQFQQVFGSGTSPEGGGSTSALIDSAQLSVQEQNGQLVVTPLQTQLANLGLVVNTSGVLEINILKSQRVEITNPYGLTIYDVVTGQPQCVFSQEGQLRTIAGKCDGIVANTPQAQNSAETMQNIAEPEQGSGTSPDLSAEASAQAEGGSPTSALIEGSEAVEEPAVEVELVGSETLGEQSQESLTSTLIEEEPQPVVEVEEPVVEEGSQTSPEESSLTSEQPIVEESVVEPASSETP</sequence>
<reference evidence="3 4" key="1">
    <citation type="journal article" date="2016" name="Nat. Commun.">
        <title>Thousands of microbial genomes shed light on interconnected biogeochemical processes in an aquifer system.</title>
        <authorList>
            <person name="Anantharaman K."/>
            <person name="Brown C.T."/>
            <person name="Hug L.A."/>
            <person name="Sharon I."/>
            <person name="Castelle C.J."/>
            <person name="Probst A.J."/>
            <person name="Thomas B.C."/>
            <person name="Singh A."/>
            <person name="Wilkins M.J."/>
            <person name="Karaoz U."/>
            <person name="Brodie E.L."/>
            <person name="Williams K.H."/>
            <person name="Hubbard S.S."/>
            <person name="Banfield J.F."/>
        </authorList>
    </citation>
    <scope>NUCLEOTIDE SEQUENCE [LARGE SCALE GENOMIC DNA]</scope>
</reference>
<proteinExistence type="predicted"/>
<accession>A0A1G2R795</accession>
<evidence type="ECO:0000256" key="2">
    <source>
        <dbReference type="SAM" id="Phobius"/>
    </source>
</evidence>
<feature type="compositionally biased region" description="Polar residues" evidence="1">
    <location>
        <begin position="2460"/>
        <end position="2472"/>
    </location>
</feature>
<name>A0A1G2R795_9BACT</name>
<feature type="transmembrane region" description="Helical" evidence="2">
    <location>
        <begin position="111"/>
        <end position="131"/>
    </location>
</feature>
<feature type="compositionally biased region" description="Polar residues" evidence="1">
    <location>
        <begin position="527"/>
        <end position="536"/>
    </location>
</feature>
<dbReference type="EMBL" id="MHTW01000001">
    <property type="protein sequence ID" value="OHA67971.1"/>
    <property type="molecule type" value="Genomic_DNA"/>
</dbReference>